<evidence type="ECO:0000313" key="2">
    <source>
        <dbReference type="EMBL" id="OWZ12538.1"/>
    </source>
</evidence>
<dbReference type="EMBL" id="NBNE01001817">
    <property type="protein sequence ID" value="OWZ12538.1"/>
    <property type="molecule type" value="Genomic_DNA"/>
</dbReference>
<accession>A0A225W5Q9</accession>
<comment type="caution">
    <text evidence="2">The sequence shown here is derived from an EMBL/GenBank/DDBJ whole genome shotgun (WGS) entry which is preliminary data.</text>
</comment>
<organism evidence="2 3">
    <name type="scientific">Phytophthora megakarya</name>
    <dbReference type="NCBI Taxonomy" id="4795"/>
    <lineage>
        <taxon>Eukaryota</taxon>
        <taxon>Sar</taxon>
        <taxon>Stramenopiles</taxon>
        <taxon>Oomycota</taxon>
        <taxon>Peronosporomycetes</taxon>
        <taxon>Peronosporales</taxon>
        <taxon>Peronosporaceae</taxon>
        <taxon>Phytophthora</taxon>
    </lineage>
</organism>
<evidence type="ECO:0000256" key="1">
    <source>
        <dbReference type="SAM" id="MobiDB-lite"/>
    </source>
</evidence>
<dbReference type="AlphaFoldDB" id="A0A225W5Q9"/>
<reference evidence="3" key="1">
    <citation type="submission" date="2017-03" db="EMBL/GenBank/DDBJ databases">
        <title>Phytopthora megakarya and P. palmivora, two closely related causual agents of cacao black pod achieved similar genome size and gene model numbers by different mechanisms.</title>
        <authorList>
            <person name="Ali S."/>
            <person name="Shao J."/>
            <person name="Larry D.J."/>
            <person name="Kronmiller B."/>
            <person name="Shen D."/>
            <person name="Strem M.D."/>
            <person name="Melnick R.L."/>
            <person name="Guiltinan M.J."/>
            <person name="Tyler B.M."/>
            <person name="Meinhardt L.W."/>
            <person name="Bailey B.A."/>
        </authorList>
    </citation>
    <scope>NUCLEOTIDE SEQUENCE [LARGE SCALE GENOMIC DNA]</scope>
    <source>
        <strain evidence="3">zdho120</strain>
    </source>
</reference>
<proteinExistence type="predicted"/>
<feature type="compositionally biased region" description="Basic and acidic residues" evidence="1">
    <location>
        <begin position="155"/>
        <end position="169"/>
    </location>
</feature>
<protein>
    <submittedName>
        <fullName evidence="2">Uncharacterized protein</fullName>
    </submittedName>
</protein>
<dbReference type="Proteomes" id="UP000198211">
    <property type="component" value="Unassembled WGS sequence"/>
</dbReference>
<gene>
    <name evidence="2" type="ORF">PHMEG_00014285</name>
</gene>
<name>A0A225W5Q9_9STRA</name>
<feature type="region of interest" description="Disordered" evidence="1">
    <location>
        <begin position="147"/>
        <end position="169"/>
    </location>
</feature>
<keyword evidence="3" id="KW-1185">Reference proteome</keyword>
<evidence type="ECO:0000313" key="3">
    <source>
        <dbReference type="Proteomes" id="UP000198211"/>
    </source>
</evidence>
<sequence>MNSLLVKVRLHHQTPYQTTLAQNAPRSYYLWGGKSRLLSQDFDFPSIDPLSARLLWWFGNKRLGLSIGPLSARLLWWFGNKRLGYPPYKGILPNALDSHKKSTTISDWTRMMRHISNGVEATVGTPMPNPQVIAIFKKWLREASIKTTPTAPQSRADKAYHSVETRARG</sequence>